<evidence type="ECO:0000259" key="1">
    <source>
        <dbReference type="Pfam" id="PF03008"/>
    </source>
</evidence>
<dbReference type="GO" id="GO:0005524">
    <property type="term" value="F:ATP binding"/>
    <property type="evidence" value="ECO:0007669"/>
    <property type="project" value="UniProtKB-KW"/>
</dbReference>
<sequence length="474" mass="52146">MVDFIGRQHELDTLAAALAGVRTEIRTARPGRCLILRGRRRIGKSALVEEFVDRNQVPNVFHTSEIGFGTDPLTEFVDAVRSSSLPDAEIFSDALPGNWTAALRQLSGILPDDQPSVVVLDEVPYLMDPAGAFESVLQRAWDRELSRKPVLLILIGSDLAMMQALTSYGRPFHQRGTEMRLGPLNPADVATMTGLEPAAAFDAALVTGGLPVIAARWPAGEDVRAFLARELADPVSPLVVSAQLSLAAEFPDQTQARQVLAAIGSGERTFTNIARAAGGIAHSTLTRATELLTTKGIVAAELPISLTPSKERRYRITDPYLRFWLTFLGPHLTELDRMRPDLTLERIHRGWTSWRGRAVEPLVRESLARLLPAHGIPACPAIGGYWTRSNDVEIDIVGADREPVAHELAFLGSIKWLENSPFDNHDLTALQRHRHRITDEPIPLVAVTRSGVTTEHLDAAFTPADLLEAWRLRR</sequence>
<accession>A0A849C236</accession>
<dbReference type="AlphaFoldDB" id="A0A849C236"/>
<gene>
    <name evidence="2" type="ORF">HLB23_23565</name>
</gene>
<dbReference type="Gene3D" id="3.40.50.300">
    <property type="entry name" value="P-loop containing nucleotide triphosphate hydrolases"/>
    <property type="match status" value="1"/>
</dbReference>
<dbReference type="SUPFAM" id="SSF52540">
    <property type="entry name" value="P-loop containing nucleoside triphosphate hydrolases"/>
    <property type="match status" value="1"/>
</dbReference>
<feature type="domain" description="DUF234" evidence="1">
    <location>
        <begin position="324"/>
        <end position="418"/>
    </location>
</feature>
<keyword evidence="2" id="KW-0547">Nucleotide-binding</keyword>
<organism evidence="2 3">
    <name type="scientific">Nocardia uniformis</name>
    <dbReference type="NCBI Taxonomy" id="53432"/>
    <lineage>
        <taxon>Bacteria</taxon>
        <taxon>Bacillati</taxon>
        <taxon>Actinomycetota</taxon>
        <taxon>Actinomycetes</taxon>
        <taxon>Mycobacteriales</taxon>
        <taxon>Nocardiaceae</taxon>
        <taxon>Nocardia</taxon>
    </lineage>
</organism>
<dbReference type="InterPro" id="IPR036390">
    <property type="entry name" value="WH_DNA-bd_sf"/>
</dbReference>
<reference evidence="2 3" key="1">
    <citation type="submission" date="2020-05" db="EMBL/GenBank/DDBJ databases">
        <title>MicrobeNet Type strains.</title>
        <authorList>
            <person name="Nicholson A.C."/>
        </authorList>
    </citation>
    <scope>NUCLEOTIDE SEQUENCE [LARGE SCALE GENOMIC DNA]</scope>
    <source>
        <strain evidence="2 3">JCM 3224</strain>
    </source>
</reference>
<comment type="caution">
    <text evidence="2">The sequence shown here is derived from an EMBL/GenBank/DDBJ whole genome shotgun (WGS) entry which is preliminary data.</text>
</comment>
<keyword evidence="2" id="KW-0067">ATP-binding</keyword>
<proteinExistence type="predicted"/>
<dbReference type="EMBL" id="JABELX010000008">
    <property type="protein sequence ID" value="NNH72803.1"/>
    <property type="molecule type" value="Genomic_DNA"/>
</dbReference>
<dbReference type="InterPro" id="IPR004256">
    <property type="entry name" value="DUF234"/>
</dbReference>
<dbReference type="SUPFAM" id="SSF46785">
    <property type="entry name" value="Winged helix' DNA-binding domain"/>
    <property type="match status" value="1"/>
</dbReference>
<dbReference type="PANTHER" id="PTHR34704:SF1">
    <property type="entry name" value="ATPASE"/>
    <property type="match status" value="1"/>
</dbReference>
<dbReference type="RefSeq" id="WP_067524023.1">
    <property type="nucleotide sequence ID" value="NZ_JABELX010000008.1"/>
</dbReference>
<dbReference type="InterPro" id="IPR027417">
    <property type="entry name" value="P-loop_NTPase"/>
</dbReference>
<protein>
    <submittedName>
        <fullName evidence="2">ATP-binding protein</fullName>
    </submittedName>
</protein>
<dbReference type="PANTHER" id="PTHR34704">
    <property type="entry name" value="ATPASE"/>
    <property type="match status" value="1"/>
</dbReference>
<evidence type="ECO:0000313" key="3">
    <source>
        <dbReference type="Proteomes" id="UP000586827"/>
    </source>
</evidence>
<evidence type="ECO:0000313" key="2">
    <source>
        <dbReference type="EMBL" id="NNH72803.1"/>
    </source>
</evidence>
<name>A0A849C236_9NOCA</name>
<dbReference type="Proteomes" id="UP000586827">
    <property type="component" value="Unassembled WGS sequence"/>
</dbReference>
<dbReference type="Pfam" id="PF03008">
    <property type="entry name" value="DUF234"/>
    <property type="match status" value="1"/>
</dbReference>
<keyword evidence="3" id="KW-1185">Reference proteome</keyword>